<reference evidence="2" key="2">
    <citation type="submission" date="2021-09" db="EMBL/GenBank/DDBJ databases">
        <authorList>
            <person name="Jia N."/>
            <person name="Wang J."/>
            <person name="Shi W."/>
            <person name="Du L."/>
            <person name="Sun Y."/>
            <person name="Zhan W."/>
            <person name="Jiang J."/>
            <person name="Wang Q."/>
            <person name="Zhang B."/>
            <person name="Ji P."/>
            <person name="Sakyi L.B."/>
            <person name="Cui X."/>
            <person name="Yuan T."/>
            <person name="Jiang B."/>
            <person name="Yang W."/>
            <person name="Lam T.T.-Y."/>
            <person name="Chang Q."/>
            <person name="Ding S."/>
            <person name="Wang X."/>
            <person name="Zhu J."/>
            <person name="Ruan X."/>
            <person name="Zhao L."/>
            <person name="Wei J."/>
            <person name="Que T."/>
            <person name="Du C."/>
            <person name="Cheng J."/>
            <person name="Dai P."/>
            <person name="Han X."/>
            <person name="Huang E."/>
            <person name="Gao Y."/>
            <person name="Liu J."/>
            <person name="Shao H."/>
            <person name="Ye R."/>
            <person name="Li L."/>
            <person name="Wei W."/>
            <person name="Wang X."/>
            <person name="Wang C."/>
            <person name="Huo Q."/>
            <person name="Li W."/>
            <person name="Guo W."/>
            <person name="Chen H."/>
            <person name="Chen S."/>
            <person name="Zhou L."/>
            <person name="Zhou L."/>
            <person name="Ni X."/>
            <person name="Tian J."/>
            <person name="Zhou Y."/>
            <person name="Sheng Y."/>
            <person name="Liu T."/>
            <person name="Pan Y."/>
            <person name="Xia L."/>
            <person name="Li J."/>
            <person name="Zhao F."/>
            <person name="Cao W."/>
        </authorList>
    </citation>
    <scope>NUCLEOTIDE SEQUENCE</scope>
    <source>
        <strain evidence="2">Rmic-2018</strain>
        <tissue evidence="2">Larvae</tissue>
    </source>
</reference>
<dbReference type="GO" id="GO:0003723">
    <property type="term" value="F:RNA binding"/>
    <property type="evidence" value="ECO:0007669"/>
    <property type="project" value="InterPro"/>
</dbReference>
<protein>
    <recommendedName>
        <fullName evidence="4">SURP motif domain-containing protein</fullName>
    </recommendedName>
</protein>
<dbReference type="Proteomes" id="UP000821866">
    <property type="component" value="Chromosome 7"/>
</dbReference>
<evidence type="ECO:0008006" key="4">
    <source>
        <dbReference type="Google" id="ProtNLM"/>
    </source>
</evidence>
<reference evidence="2" key="1">
    <citation type="journal article" date="2020" name="Cell">
        <title>Large-Scale Comparative Analyses of Tick Genomes Elucidate Their Genetic Diversity and Vector Capacities.</title>
        <authorList>
            <consortium name="Tick Genome and Microbiome Consortium (TIGMIC)"/>
            <person name="Jia N."/>
            <person name="Wang J."/>
            <person name="Shi W."/>
            <person name="Du L."/>
            <person name="Sun Y."/>
            <person name="Zhan W."/>
            <person name="Jiang J.F."/>
            <person name="Wang Q."/>
            <person name="Zhang B."/>
            <person name="Ji P."/>
            <person name="Bell-Sakyi L."/>
            <person name="Cui X.M."/>
            <person name="Yuan T.T."/>
            <person name="Jiang B.G."/>
            <person name="Yang W.F."/>
            <person name="Lam T.T."/>
            <person name="Chang Q.C."/>
            <person name="Ding S.J."/>
            <person name="Wang X.J."/>
            <person name="Zhu J.G."/>
            <person name="Ruan X.D."/>
            <person name="Zhao L."/>
            <person name="Wei J.T."/>
            <person name="Ye R.Z."/>
            <person name="Que T.C."/>
            <person name="Du C.H."/>
            <person name="Zhou Y.H."/>
            <person name="Cheng J.X."/>
            <person name="Dai P.F."/>
            <person name="Guo W.B."/>
            <person name="Han X.H."/>
            <person name="Huang E.J."/>
            <person name="Li L.F."/>
            <person name="Wei W."/>
            <person name="Gao Y.C."/>
            <person name="Liu J.Z."/>
            <person name="Shao H.Z."/>
            <person name="Wang X."/>
            <person name="Wang C.C."/>
            <person name="Yang T.C."/>
            <person name="Huo Q.B."/>
            <person name="Li W."/>
            <person name="Chen H.Y."/>
            <person name="Chen S.E."/>
            <person name="Zhou L.G."/>
            <person name="Ni X.B."/>
            <person name="Tian J.H."/>
            <person name="Sheng Y."/>
            <person name="Liu T."/>
            <person name="Pan Y.S."/>
            <person name="Xia L.Y."/>
            <person name="Li J."/>
            <person name="Zhao F."/>
            <person name="Cao W.C."/>
        </authorList>
    </citation>
    <scope>NUCLEOTIDE SEQUENCE</scope>
    <source>
        <strain evidence="2">Rmic-2018</strain>
    </source>
</reference>
<feature type="compositionally biased region" description="Low complexity" evidence="1">
    <location>
        <begin position="228"/>
        <end position="245"/>
    </location>
</feature>
<feature type="compositionally biased region" description="Polar residues" evidence="1">
    <location>
        <begin position="169"/>
        <end position="191"/>
    </location>
</feature>
<organism evidence="2 3">
    <name type="scientific">Rhipicephalus microplus</name>
    <name type="common">Cattle tick</name>
    <name type="synonym">Boophilus microplus</name>
    <dbReference type="NCBI Taxonomy" id="6941"/>
    <lineage>
        <taxon>Eukaryota</taxon>
        <taxon>Metazoa</taxon>
        <taxon>Ecdysozoa</taxon>
        <taxon>Arthropoda</taxon>
        <taxon>Chelicerata</taxon>
        <taxon>Arachnida</taxon>
        <taxon>Acari</taxon>
        <taxon>Parasitiformes</taxon>
        <taxon>Ixodida</taxon>
        <taxon>Ixodoidea</taxon>
        <taxon>Ixodidae</taxon>
        <taxon>Rhipicephalinae</taxon>
        <taxon>Rhipicephalus</taxon>
        <taxon>Boophilus</taxon>
    </lineage>
</organism>
<proteinExistence type="predicted"/>
<dbReference type="Gene3D" id="1.10.10.790">
    <property type="entry name" value="Surp module"/>
    <property type="match status" value="1"/>
</dbReference>
<feature type="region of interest" description="Disordered" evidence="1">
    <location>
        <begin position="293"/>
        <end position="330"/>
    </location>
</feature>
<gene>
    <name evidence="2" type="ORF">HPB51_021482</name>
</gene>
<keyword evidence="3" id="KW-1185">Reference proteome</keyword>
<feature type="compositionally biased region" description="Basic and acidic residues" evidence="1">
    <location>
        <begin position="246"/>
        <end position="270"/>
    </location>
</feature>
<dbReference type="VEuPathDB" id="VectorBase:LOC119174286"/>
<dbReference type="AlphaFoldDB" id="A0A9J6DIZ6"/>
<feature type="region of interest" description="Disordered" evidence="1">
    <location>
        <begin position="101"/>
        <end position="276"/>
    </location>
</feature>
<evidence type="ECO:0000256" key="1">
    <source>
        <dbReference type="SAM" id="MobiDB-lite"/>
    </source>
</evidence>
<feature type="compositionally biased region" description="Basic and acidic residues" evidence="1">
    <location>
        <begin position="136"/>
        <end position="145"/>
    </location>
</feature>
<evidence type="ECO:0000313" key="2">
    <source>
        <dbReference type="EMBL" id="KAH8022042.1"/>
    </source>
</evidence>
<dbReference type="SUPFAM" id="SSF109905">
    <property type="entry name" value="Surp module (SWAP domain)"/>
    <property type="match status" value="1"/>
</dbReference>
<feature type="compositionally biased region" description="Low complexity" evidence="1">
    <location>
        <begin position="102"/>
        <end position="115"/>
    </location>
</feature>
<sequence length="342" mass="37210">MDIAKAFGVTCSSWSMILKNKASILGALQNDTSARNETVTAAAFLDSWFWEQRANKVPLSGRILQQKALDFACDKRFEFLLPDHEYHQYYLHKKQTYLNERAQQQKQQESSVVEAASKDKLEPADNAGKTPSTGDVAERTEERYDVVGPKLENGLSVGTDDGLSRADSPFSNIDSNDTSSQPGFSTPSDSNYVKGPVSFSLKLKDSEGKDKKRLPLNASESDSEEPTEVAASAAPAAPSVAAPVEEPAKVVEKVAKDKHLDGASSEDRLSPARQLQLERKKRLAKFLSMIKDSQDAGAGGSVSATQAGQQRESSKGSSATSTPKEPSNRLEFSLRRLLFSCT</sequence>
<name>A0A9J6DIZ6_RHIMP</name>
<dbReference type="InterPro" id="IPR035967">
    <property type="entry name" value="SWAP/Surp_sf"/>
</dbReference>
<accession>A0A9J6DIZ6</accession>
<comment type="caution">
    <text evidence="2">The sequence shown here is derived from an EMBL/GenBank/DDBJ whole genome shotgun (WGS) entry which is preliminary data.</text>
</comment>
<feature type="compositionally biased region" description="Polar residues" evidence="1">
    <location>
        <begin position="302"/>
        <end position="325"/>
    </location>
</feature>
<dbReference type="EMBL" id="JABSTU010000009">
    <property type="protein sequence ID" value="KAH8022042.1"/>
    <property type="molecule type" value="Genomic_DNA"/>
</dbReference>
<evidence type="ECO:0000313" key="3">
    <source>
        <dbReference type="Proteomes" id="UP000821866"/>
    </source>
</evidence>
<dbReference type="GO" id="GO:0006396">
    <property type="term" value="P:RNA processing"/>
    <property type="evidence" value="ECO:0007669"/>
    <property type="project" value="InterPro"/>
</dbReference>